<keyword evidence="4" id="KW-1185">Reference proteome</keyword>
<dbReference type="InterPro" id="IPR025519">
    <property type="entry name" value="DUF4407"/>
</dbReference>
<proteinExistence type="predicted"/>
<organism evidence="3 4">
    <name type="scientific">Saccharothrix hoggarensis</name>
    <dbReference type="NCBI Taxonomy" id="913853"/>
    <lineage>
        <taxon>Bacteria</taxon>
        <taxon>Bacillati</taxon>
        <taxon>Actinomycetota</taxon>
        <taxon>Actinomycetes</taxon>
        <taxon>Pseudonocardiales</taxon>
        <taxon>Pseudonocardiaceae</taxon>
        <taxon>Saccharothrix</taxon>
    </lineage>
</organism>
<accession>A0ABW3QYQ8</accession>
<evidence type="ECO:0000313" key="4">
    <source>
        <dbReference type="Proteomes" id="UP001597168"/>
    </source>
</evidence>
<feature type="compositionally biased region" description="Basic and acidic residues" evidence="1">
    <location>
        <begin position="1"/>
        <end position="10"/>
    </location>
</feature>
<dbReference type="RefSeq" id="WP_380725393.1">
    <property type="nucleotide sequence ID" value="NZ_JBHTLK010000125.1"/>
</dbReference>
<feature type="transmembrane region" description="Helical" evidence="2">
    <location>
        <begin position="107"/>
        <end position="128"/>
    </location>
</feature>
<feature type="region of interest" description="Disordered" evidence="1">
    <location>
        <begin position="1"/>
        <end position="32"/>
    </location>
</feature>
<evidence type="ECO:0000256" key="2">
    <source>
        <dbReference type="SAM" id="Phobius"/>
    </source>
</evidence>
<gene>
    <name evidence="3" type="ORF">ACFQ3T_22135</name>
</gene>
<comment type="caution">
    <text evidence="3">The sequence shown here is derived from an EMBL/GenBank/DDBJ whole genome shotgun (WGS) entry which is preliminary data.</text>
</comment>
<evidence type="ECO:0000313" key="3">
    <source>
        <dbReference type="EMBL" id="MFD1149840.1"/>
    </source>
</evidence>
<dbReference type="EMBL" id="JBHTLK010000125">
    <property type="protein sequence ID" value="MFD1149840.1"/>
    <property type="molecule type" value="Genomic_DNA"/>
</dbReference>
<feature type="transmembrane region" description="Helical" evidence="2">
    <location>
        <begin position="357"/>
        <end position="379"/>
    </location>
</feature>
<keyword evidence="2" id="KW-0812">Transmembrane</keyword>
<name>A0ABW3QYQ8_9PSEU</name>
<feature type="transmembrane region" description="Helical" evidence="2">
    <location>
        <begin position="148"/>
        <end position="167"/>
    </location>
</feature>
<feature type="transmembrane region" description="Helical" evidence="2">
    <location>
        <begin position="81"/>
        <end position="101"/>
    </location>
</feature>
<evidence type="ECO:0000256" key="1">
    <source>
        <dbReference type="SAM" id="MobiDB-lite"/>
    </source>
</evidence>
<sequence>MTALDERASTEELPPVGRRVNPEPPPVDRPVRASLPNDVAIGALRPVMPQRGVPRLLRRVIGVNEDVLDWVPEERPRYTRLGLIVLNTGLLAAVSMHMALVSVLGHHWWLLFADLMWAVIIVTADSWLISSTHGAARTSLFRTYLPRLVLSLLLGAVIAEPLVLAVFHQSIDNEISEQRKAEVDVYEGTLKRCNPPSGEVLADPSCAGFLVVISERPQAVVDELARATTNRDALKVKVGEADARLAELERLARDECAGRVGPGLTAVPGEGPECIRNRDKADEFHRDSRLDQLHADLVTADRTVSELTAKVADASSRTEREISSAITAKVDEKRANLTERGLLDEFEALGSLSSKHFTVLMAHLLLALLLIALDCLPVLSKMMSASTEYDARLRRQLDVSGRLHDLQLRASEKRDSVDFELQELRFRQKLRTGIEEIGGEDRTAKARRRMEVDAQIDRLAATLEAARTTSPSN</sequence>
<keyword evidence="2" id="KW-1133">Transmembrane helix</keyword>
<reference evidence="4" key="1">
    <citation type="journal article" date="2019" name="Int. J. Syst. Evol. Microbiol.">
        <title>The Global Catalogue of Microorganisms (GCM) 10K type strain sequencing project: providing services to taxonomists for standard genome sequencing and annotation.</title>
        <authorList>
            <consortium name="The Broad Institute Genomics Platform"/>
            <consortium name="The Broad Institute Genome Sequencing Center for Infectious Disease"/>
            <person name="Wu L."/>
            <person name="Ma J."/>
        </authorList>
    </citation>
    <scope>NUCLEOTIDE SEQUENCE [LARGE SCALE GENOMIC DNA]</scope>
    <source>
        <strain evidence="4">CCUG 60214</strain>
    </source>
</reference>
<keyword evidence="2" id="KW-0472">Membrane</keyword>
<dbReference type="Proteomes" id="UP001597168">
    <property type="component" value="Unassembled WGS sequence"/>
</dbReference>
<dbReference type="Pfam" id="PF14362">
    <property type="entry name" value="DUF4407"/>
    <property type="match status" value="1"/>
</dbReference>
<protein>
    <submittedName>
        <fullName evidence="3">DUF4407 domain-containing protein</fullName>
    </submittedName>
</protein>